<keyword evidence="8" id="KW-1185">Reference proteome</keyword>
<evidence type="ECO:0000313" key="8">
    <source>
        <dbReference type="Proteomes" id="UP000632377"/>
    </source>
</evidence>
<keyword evidence="3 6" id="KW-0812">Transmembrane</keyword>
<comment type="subcellular location">
    <subcellularLocation>
        <location evidence="1">Cell membrane</location>
        <topology evidence="1">Multi-pass membrane protein</topology>
    </subcellularLocation>
</comment>
<dbReference type="Proteomes" id="UP000632377">
    <property type="component" value="Unassembled WGS sequence"/>
</dbReference>
<sequence length="157" mass="17158">MRIKKIGMRNIKTAIAVVISMIISKLLNMEYPFYTVIASIISMQSSVEASFKAGRNRMLGTLIGALIGFILSSIMPGNIILIGIGIVAVIYICNIFNWEQSTSIACVVFCAIMINLKGGSPFFYSVNRLVDTFIGITVAVGVNYFIAPPKSYENTDN</sequence>
<dbReference type="PANTHER" id="PTHR30509">
    <property type="entry name" value="P-HYDROXYBENZOIC ACID EFFLUX PUMP SUBUNIT-RELATED"/>
    <property type="match status" value="1"/>
</dbReference>
<evidence type="ECO:0000256" key="2">
    <source>
        <dbReference type="ARBA" id="ARBA00022475"/>
    </source>
</evidence>
<dbReference type="Pfam" id="PF06081">
    <property type="entry name" value="ArAE_1"/>
    <property type="match status" value="1"/>
</dbReference>
<keyword evidence="2" id="KW-1003">Cell membrane</keyword>
<comment type="caution">
    <text evidence="7">The sequence shown here is derived from an EMBL/GenBank/DDBJ whole genome shotgun (WGS) entry which is preliminary data.</text>
</comment>
<keyword evidence="4 6" id="KW-1133">Transmembrane helix</keyword>
<protein>
    <submittedName>
        <fullName evidence="7">FUSC family protein</fullName>
    </submittedName>
</protein>
<feature type="transmembrane region" description="Helical" evidence="6">
    <location>
        <begin position="63"/>
        <end position="92"/>
    </location>
</feature>
<dbReference type="EMBL" id="JAESWC010000008">
    <property type="protein sequence ID" value="MBL4936645.1"/>
    <property type="molecule type" value="Genomic_DNA"/>
</dbReference>
<accession>A0ABS1TBD2</accession>
<proteinExistence type="predicted"/>
<dbReference type="PANTHER" id="PTHR30509:SF9">
    <property type="entry name" value="MULTIDRUG RESISTANCE PROTEIN MDTO"/>
    <property type="match status" value="1"/>
</dbReference>
<reference evidence="7 8" key="1">
    <citation type="submission" date="2021-01" db="EMBL/GenBank/DDBJ databases">
        <title>Genome public.</title>
        <authorList>
            <person name="Liu C."/>
            <person name="Sun Q."/>
        </authorList>
    </citation>
    <scope>NUCLEOTIDE SEQUENCE [LARGE SCALE GENOMIC DNA]</scope>
    <source>
        <strain evidence="7 8">YIM B02515</strain>
    </source>
</reference>
<evidence type="ECO:0000313" key="7">
    <source>
        <dbReference type="EMBL" id="MBL4936645.1"/>
    </source>
</evidence>
<evidence type="ECO:0000256" key="5">
    <source>
        <dbReference type="ARBA" id="ARBA00023136"/>
    </source>
</evidence>
<evidence type="ECO:0000256" key="4">
    <source>
        <dbReference type="ARBA" id="ARBA00022989"/>
    </source>
</evidence>
<evidence type="ECO:0000256" key="6">
    <source>
        <dbReference type="SAM" id="Phobius"/>
    </source>
</evidence>
<dbReference type="InterPro" id="IPR010343">
    <property type="entry name" value="ArAE_1"/>
</dbReference>
<evidence type="ECO:0000256" key="1">
    <source>
        <dbReference type="ARBA" id="ARBA00004651"/>
    </source>
</evidence>
<feature type="transmembrane region" description="Helical" evidence="6">
    <location>
        <begin position="98"/>
        <end position="116"/>
    </location>
</feature>
<organism evidence="7 8">
    <name type="scientific">Clostridium rhizosphaerae</name>
    <dbReference type="NCBI Taxonomy" id="2803861"/>
    <lineage>
        <taxon>Bacteria</taxon>
        <taxon>Bacillati</taxon>
        <taxon>Bacillota</taxon>
        <taxon>Clostridia</taxon>
        <taxon>Eubacteriales</taxon>
        <taxon>Clostridiaceae</taxon>
        <taxon>Clostridium</taxon>
    </lineage>
</organism>
<evidence type="ECO:0000256" key="3">
    <source>
        <dbReference type="ARBA" id="ARBA00022692"/>
    </source>
</evidence>
<feature type="transmembrane region" description="Helical" evidence="6">
    <location>
        <begin position="128"/>
        <end position="147"/>
    </location>
</feature>
<name>A0ABS1TBD2_9CLOT</name>
<gene>
    <name evidence="7" type="ORF">JK636_12855</name>
</gene>
<keyword evidence="5 6" id="KW-0472">Membrane</keyword>